<evidence type="ECO:0000256" key="1">
    <source>
        <dbReference type="ARBA" id="ARBA00006226"/>
    </source>
</evidence>
<dbReference type="RefSeq" id="WP_275567187.1">
    <property type="nucleotide sequence ID" value="NZ_JARGYC010000021.1"/>
</dbReference>
<evidence type="ECO:0000256" key="3">
    <source>
        <dbReference type="PIRNR" id="PIRNR029218"/>
    </source>
</evidence>
<dbReference type="Pfam" id="PF05016">
    <property type="entry name" value="ParE_toxin"/>
    <property type="match status" value="1"/>
</dbReference>
<dbReference type="PIRSF" id="PIRSF029218">
    <property type="entry name" value="ParE"/>
    <property type="match status" value="1"/>
</dbReference>
<keyword evidence="2" id="KW-1277">Toxin-antitoxin system</keyword>
<keyword evidence="5" id="KW-1185">Reference proteome</keyword>
<accession>A0AAE3NS33</accession>
<sequence length="98" mass="11468">MARVVRRPEAREDLVSIYLYIEADSSAERAVRYLDRIERKLSRLARSPLIGTARLPSRPDLRMLPAESHIIIYRPIEDGIELIRILHARRDWMGMLSD</sequence>
<reference evidence="4" key="1">
    <citation type="submission" date="2023-03" db="EMBL/GenBank/DDBJ databases">
        <title>Multiphase analysis and comparison of six strains from genera Psychromarinibacter, Lutimaribacter, and Maritimibacter, including a novel species: Psychromarinibacter sediminicola sp. nov.</title>
        <authorList>
            <person name="Wang Y.-H."/>
            <person name="Ye M.-Q."/>
            <person name="Du Z.-J."/>
        </authorList>
    </citation>
    <scope>NUCLEOTIDE SEQUENCE</scope>
    <source>
        <strain evidence="4">C21-152</strain>
    </source>
</reference>
<dbReference type="InterPro" id="IPR028344">
    <property type="entry name" value="ParE1/4"/>
</dbReference>
<name>A0AAE3NS33_9RHOB</name>
<organism evidence="4 5">
    <name type="scientific">Psychromarinibacter sediminicola</name>
    <dbReference type="NCBI Taxonomy" id="3033385"/>
    <lineage>
        <taxon>Bacteria</taxon>
        <taxon>Pseudomonadati</taxon>
        <taxon>Pseudomonadota</taxon>
        <taxon>Alphaproteobacteria</taxon>
        <taxon>Rhodobacterales</taxon>
        <taxon>Paracoccaceae</taxon>
        <taxon>Psychromarinibacter</taxon>
    </lineage>
</organism>
<dbReference type="Gene3D" id="3.30.2310.20">
    <property type="entry name" value="RelE-like"/>
    <property type="match status" value="1"/>
</dbReference>
<dbReference type="AlphaFoldDB" id="A0AAE3NS33"/>
<proteinExistence type="inferred from homology"/>
<dbReference type="PANTHER" id="PTHR33755">
    <property type="entry name" value="TOXIN PARE1-RELATED"/>
    <property type="match status" value="1"/>
</dbReference>
<dbReference type="InterPro" id="IPR051803">
    <property type="entry name" value="TA_system_RelE-like_toxin"/>
</dbReference>
<evidence type="ECO:0000256" key="2">
    <source>
        <dbReference type="ARBA" id="ARBA00022649"/>
    </source>
</evidence>
<protein>
    <recommendedName>
        <fullName evidence="3">Toxin</fullName>
    </recommendedName>
</protein>
<gene>
    <name evidence="4" type="ORF">P1J78_09925</name>
</gene>
<comment type="similarity">
    <text evidence="1 3">Belongs to the RelE toxin family.</text>
</comment>
<dbReference type="InterPro" id="IPR035093">
    <property type="entry name" value="RelE/ParE_toxin_dom_sf"/>
</dbReference>
<dbReference type="Proteomes" id="UP001220964">
    <property type="component" value="Unassembled WGS sequence"/>
</dbReference>
<dbReference type="EMBL" id="JARGYC010000021">
    <property type="protein sequence ID" value="MDF0601047.1"/>
    <property type="molecule type" value="Genomic_DNA"/>
</dbReference>
<evidence type="ECO:0000313" key="4">
    <source>
        <dbReference type="EMBL" id="MDF0601047.1"/>
    </source>
</evidence>
<dbReference type="InterPro" id="IPR007712">
    <property type="entry name" value="RelE/ParE_toxin"/>
</dbReference>
<comment type="caution">
    <text evidence="4">The sequence shown here is derived from an EMBL/GenBank/DDBJ whole genome shotgun (WGS) entry which is preliminary data.</text>
</comment>
<evidence type="ECO:0000313" key="5">
    <source>
        <dbReference type="Proteomes" id="UP001220964"/>
    </source>
</evidence>